<protein>
    <submittedName>
        <fullName evidence="1">Uncharacterized protein</fullName>
    </submittedName>
</protein>
<sequence>MPTMFDIVKKCHENKCAPVNYSKVVTSGNDPTITKSMRYSQYISTAKPKTTYASNTAATGLAARGITFQANFSPLLISLQFTNLKDFSMPREKVFSRNNII</sequence>
<proteinExistence type="predicted"/>
<dbReference type="EMBL" id="MN740430">
    <property type="protein sequence ID" value="QHU06077.1"/>
    <property type="molecule type" value="Genomic_DNA"/>
</dbReference>
<dbReference type="AlphaFoldDB" id="A0A6C0JNQ6"/>
<name>A0A6C0JNQ6_9ZZZZ</name>
<organism evidence="1">
    <name type="scientific">viral metagenome</name>
    <dbReference type="NCBI Taxonomy" id="1070528"/>
    <lineage>
        <taxon>unclassified sequences</taxon>
        <taxon>metagenomes</taxon>
        <taxon>organismal metagenomes</taxon>
    </lineage>
</organism>
<accession>A0A6C0JNQ6</accession>
<evidence type="ECO:0000313" key="1">
    <source>
        <dbReference type="EMBL" id="QHU06077.1"/>
    </source>
</evidence>
<reference evidence="1" key="1">
    <citation type="journal article" date="2020" name="Nature">
        <title>Giant virus diversity and host interactions through global metagenomics.</title>
        <authorList>
            <person name="Schulz F."/>
            <person name="Roux S."/>
            <person name="Paez-Espino D."/>
            <person name="Jungbluth S."/>
            <person name="Walsh D.A."/>
            <person name="Denef V.J."/>
            <person name="McMahon K.D."/>
            <person name="Konstantinidis K.T."/>
            <person name="Eloe-Fadrosh E.A."/>
            <person name="Kyrpides N.C."/>
            <person name="Woyke T."/>
        </authorList>
    </citation>
    <scope>NUCLEOTIDE SEQUENCE</scope>
    <source>
        <strain evidence="1">GVMAG-M-3300027747-57</strain>
    </source>
</reference>